<sequence length="156" mass="17517">MGKEHHYKATISWTGNTGTGTSSYRNYERSHTIQVENKALIEGSSDPAFRGDKTRHNPEDLLLSSLSSCHMLWYLHFCSEEGIIVTHYTDEATGIMEETADGSGHFTSVTLHPTVIVQEKSMIERAGELHHKANQFCFIARSVNFPVKHIPTTLVK</sequence>
<dbReference type="InterPro" id="IPR052707">
    <property type="entry name" value="OsmC_Ohr_Peroxiredoxin"/>
</dbReference>
<accession>A0A841MWZ8</accession>
<dbReference type="InterPro" id="IPR036102">
    <property type="entry name" value="OsmC/Ohrsf"/>
</dbReference>
<dbReference type="AlphaFoldDB" id="A0A841MWZ8"/>
<dbReference type="InterPro" id="IPR015946">
    <property type="entry name" value="KH_dom-like_a/b"/>
</dbReference>
<dbReference type="PANTHER" id="PTHR42830">
    <property type="entry name" value="OSMOTICALLY INDUCIBLE FAMILY PROTEIN"/>
    <property type="match status" value="1"/>
</dbReference>
<dbReference type="RefSeq" id="WP_184161830.1">
    <property type="nucleotide sequence ID" value="NZ_JACHLC010000001.1"/>
</dbReference>
<dbReference type="Proteomes" id="UP000589738">
    <property type="component" value="Unassembled WGS sequence"/>
</dbReference>
<evidence type="ECO:0000313" key="2">
    <source>
        <dbReference type="Proteomes" id="UP000589738"/>
    </source>
</evidence>
<organism evidence="1 2">
    <name type="scientific">Chryseobacterium shigense</name>
    <dbReference type="NCBI Taxonomy" id="297244"/>
    <lineage>
        <taxon>Bacteria</taxon>
        <taxon>Pseudomonadati</taxon>
        <taxon>Bacteroidota</taxon>
        <taxon>Flavobacteriia</taxon>
        <taxon>Flavobacteriales</taxon>
        <taxon>Weeksellaceae</taxon>
        <taxon>Chryseobacterium group</taxon>
        <taxon>Chryseobacterium</taxon>
    </lineage>
</organism>
<protein>
    <submittedName>
        <fullName evidence="1">Organic hydroperoxide reductase OsmC/OhrA</fullName>
    </submittedName>
</protein>
<dbReference type="InterPro" id="IPR003718">
    <property type="entry name" value="OsmC/Ohr_fam"/>
</dbReference>
<gene>
    <name evidence="1" type="ORF">HNP36_000117</name>
</gene>
<keyword evidence="2" id="KW-1185">Reference proteome</keyword>
<dbReference type="Gene3D" id="3.30.300.20">
    <property type="match status" value="1"/>
</dbReference>
<evidence type="ECO:0000313" key="1">
    <source>
        <dbReference type="EMBL" id="MBB6369064.1"/>
    </source>
</evidence>
<comment type="caution">
    <text evidence="1">The sequence shown here is derived from an EMBL/GenBank/DDBJ whole genome shotgun (WGS) entry which is preliminary data.</text>
</comment>
<dbReference type="Pfam" id="PF02566">
    <property type="entry name" value="OsmC"/>
    <property type="match status" value="1"/>
</dbReference>
<reference evidence="1 2" key="1">
    <citation type="submission" date="2020-08" db="EMBL/GenBank/DDBJ databases">
        <title>Functional genomics of gut bacteria from endangered species of beetles.</title>
        <authorList>
            <person name="Carlos-Shanley C."/>
        </authorList>
    </citation>
    <scope>NUCLEOTIDE SEQUENCE [LARGE SCALE GENOMIC DNA]</scope>
    <source>
        <strain evidence="1 2">S00136</strain>
    </source>
</reference>
<dbReference type="SUPFAM" id="SSF82784">
    <property type="entry name" value="OsmC-like"/>
    <property type="match status" value="1"/>
</dbReference>
<name>A0A841MWZ8_9FLAO</name>
<dbReference type="EMBL" id="JACHLC010000001">
    <property type="protein sequence ID" value="MBB6369064.1"/>
    <property type="molecule type" value="Genomic_DNA"/>
</dbReference>
<proteinExistence type="predicted"/>
<dbReference type="PANTHER" id="PTHR42830:SF2">
    <property type="entry name" value="OSMC_OHR FAMILY PROTEIN"/>
    <property type="match status" value="1"/>
</dbReference>